<comment type="caution">
    <text evidence="3">The sequence shown here is derived from an EMBL/GenBank/DDBJ whole genome shotgun (WGS) entry which is preliminary data.</text>
</comment>
<proteinExistence type="predicted"/>
<feature type="signal peptide" evidence="2">
    <location>
        <begin position="1"/>
        <end position="23"/>
    </location>
</feature>
<name>A0A7C2P6P4_9PLAN</name>
<organism evidence="3">
    <name type="scientific">Schlesneria paludicola</name>
    <dbReference type="NCBI Taxonomy" id="360056"/>
    <lineage>
        <taxon>Bacteria</taxon>
        <taxon>Pseudomonadati</taxon>
        <taxon>Planctomycetota</taxon>
        <taxon>Planctomycetia</taxon>
        <taxon>Planctomycetales</taxon>
        <taxon>Planctomycetaceae</taxon>
        <taxon>Schlesneria</taxon>
    </lineage>
</organism>
<protein>
    <recommendedName>
        <fullName evidence="4">SLA1 homology domain-containing protein</fullName>
    </recommendedName>
</protein>
<evidence type="ECO:0000256" key="1">
    <source>
        <dbReference type="SAM" id="MobiDB-lite"/>
    </source>
</evidence>
<feature type="compositionally biased region" description="Pro residues" evidence="1">
    <location>
        <begin position="25"/>
        <end position="47"/>
    </location>
</feature>
<sequence>MRPHLTHVAATVCVATALTLVAAQPPAPEQKPEPPQPPAPQLPPRNLAPPFFNPGEPAVVSRTRVIKAVFRGQRIEISDRGNKEIRMKVTRTVDGQPVPEEFQAADPETLRRERPELGALYDRLAGPR</sequence>
<dbReference type="AlphaFoldDB" id="A0A7C2P6P4"/>
<reference evidence="3" key="1">
    <citation type="journal article" date="2020" name="mSystems">
        <title>Genome- and Community-Level Interaction Insights into Carbon Utilization and Element Cycling Functions of Hydrothermarchaeota in Hydrothermal Sediment.</title>
        <authorList>
            <person name="Zhou Z."/>
            <person name="Liu Y."/>
            <person name="Xu W."/>
            <person name="Pan J."/>
            <person name="Luo Z.H."/>
            <person name="Li M."/>
        </authorList>
    </citation>
    <scope>NUCLEOTIDE SEQUENCE [LARGE SCALE GENOMIC DNA]</scope>
    <source>
        <strain evidence="3">SpSt-339</strain>
    </source>
</reference>
<keyword evidence="2" id="KW-0732">Signal</keyword>
<feature type="region of interest" description="Disordered" evidence="1">
    <location>
        <begin position="24"/>
        <end position="56"/>
    </location>
</feature>
<gene>
    <name evidence="3" type="ORF">ENQ76_11690</name>
</gene>
<evidence type="ECO:0000313" key="3">
    <source>
        <dbReference type="EMBL" id="HEN16115.1"/>
    </source>
</evidence>
<feature type="chain" id="PRO_5027921417" description="SLA1 homology domain-containing protein" evidence="2">
    <location>
        <begin position="24"/>
        <end position="128"/>
    </location>
</feature>
<evidence type="ECO:0008006" key="4">
    <source>
        <dbReference type="Google" id="ProtNLM"/>
    </source>
</evidence>
<accession>A0A7C2P6P4</accession>
<dbReference type="EMBL" id="DSOK01000326">
    <property type="protein sequence ID" value="HEN16115.1"/>
    <property type="molecule type" value="Genomic_DNA"/>
</dbReference>
<evidence type="ECO:0000256" key="2">
    <source>
        <dbReference type="SAM" id="SignalP"/>
    </source>
</evidence>